<comment type="subcellular location">
    <subcellularLocation>
        <location evidence="4 14">Cytoplasm</location>
    </subcellularLocation>
</comment>
<evidence type="ECO:0000256" key="9">
    <source>
        <dbReference type="ARBA" id="ARBA00022722"/>
    </source>
</evidence>
<comment type="cofactor">
    <cofactor evidence="2">
        <name>Mg(2+)</name>
        <dbReference type="ChEBI" id="CHEBI:18420"/>
    </cofactor>
</comment>
<dbReference type="PROSITE" id="PS51975">
    <property type="entry name" value="RNASE_H_2"/>
    <property type="match status" value="1"/>
</dbReference>
<dbReference type="GO" id="GO:0043137">
    <property type="term" value="P:DNA replication, removal of RNA primer"/>
    <property type="evidence" value="ECO:0007669"/>
    <property type="project" value="TreeGrafter"/>
</dbReference>
<keyword evidence="8 14" id="KW-0963">Cytoplasm</keyword>
<dbReference type="GO" id="GO:0005737">
    <property type="term" value="C:cytoplasm"/>
    <property type="evidence" value="ECO:0007669"/>
    <property type="project" value="UniProtKB-SubCell"/>
</dbReference>
<evidence type="ECO:0000256" key="11">
    <source>
        <dbReference type="ARBA" id="ARBA00022759"/>
    </source>
</evidence>
<dbReference type="InterPro" id="IPR012337">
    <property type="entry name" value="RNaseH-like_sf"/>
</dbReference>
<dbReference type="GO" id="GO:0032299">
    <property type="term" value="C:ribonuclease H2 complex"/>
    <property type="evidence" value="ECO:0007669"/>
    <property type="project" value="TreeGrafter"/>
</dbReference>
<organism evidence="18 19">
    <name type="scientific">Achromobacter arsenitoxydans SY8</name>
    <dbReference type="NCBI Taxonomy" id="477184"/>
    <lineage>
        <taxon>Bacteria</taxon>
        <taxon>Pseudomonadati</taxon>
        <taxon>Pseudomonadota</taxon>
        <taxon>Betaproteobacteria</taxon>
        <taxon>Burkholderiales</taxon>
        <taxon>Alcaligenaceae</taxon>
        <taxon>Achromobacter</taxon>
    </lineage>
</organism>
<feature type="binding site" evidence="14 15">
    <location>
        <position position="23"/>
    </location>
    <ligand>
        <name>a divalent metal cation</name>
        <dbReference type="ChEBI" id="CHEBI:60240"/>
    </ligand>
</feature>
<dbReference type="InterPro" id="IPR024567">
    <property type="entry name" value="RNase_HII/HIII_dom"/>
</dbReference>
<evidence type="ECO:0000256" key="5">
    <source>
        <dbReference type="ARBA" id="ARBA00007383"/>
    </source>
</evidence>
<evidence type="ECO:0000256" key="7">
    <source>
        <dbReference type="ARBA" id="ARBA00019179"/>
    </source>
</evidence>
<dbReference type="PATRIC" id="fig|477184.5.peg.4992"/>
<evidence type="ECO:0000313" key="19">
    <source>
        <dbReference type="Proteomes" id="UP000003113"/>
    </source>
</evidence>
<sequence length="204" mass="21617">MPVEQPDLFLAPEQPALLTAGVDEAGRGPLAGEVYAAAVILDPARPIAGLADSKALTAARRETLALQIKEQAMAWCIASATVAEIDSLNILRATMLAMQRAVQGLAVPPQLALVDGNQAPKLSCTVQTVIKGDALVPAISAASILAKTARDADLLRLHALYPQYAFDQHKGYGTALHLQRLREHGPCAEHRRSFAPIKAFGLTS</sequence>
<feature type="binding site" evidence="14 15">
    <location>
        <position position="115"/>
    </location>
    <ligand>
        <name>a divalent metal cation</name>
        <dbReference type="ChEBI" id="CHEBI:60240"/>
    </ligand>
</feature>
<dbReference type="GO" id="GO:0004523">
    <property type="term" value="F:RNA-DNA hybrid ribonuclease activity"/>
    <property type="evidence" value="ECO:0007669"/>
    <property type="project" value="UniProtKB-UniRule"/>
</dbReference>
<evidence type="ECO:0000256" key="10">
    <source>
        <dbReference type="ARBA" id="ARBA00022723"/>
    </source>
</evidence>
<evidence type="ECO:0000256" key="2">
    <source>
        <dbReference type="ARBA" id="ARBA00001946"/>
    </source>
</evidence>
<evidence type="ECO:0000256" key="6">
    <source>
        <dbReference type="ARBA" id="ARBA00012180"/>
    </source>
</evidence>
<dbReference type="FunFam" id="3.30.420.10:FF:000006">
    <property type="entry name" value="Ribonuclease HII"/>
    <property type="match status" value="1"/>
</dbReference>
<dbReference type="GO" id="GO:0003723">
    <property type="term" value="F:RNA binding"/>
    <property type="evidence" value="ECO:0007669"/>
    <property type="project" value="UniProtKB-UniRule"/>
</dbReference>
<dbReference type="PANTHER" id="PTHR10954:SF18">
    <property type="entry name" value="RIBONUCLEASE HII"/>
    <property type="match status" value="1"/>
</dbReference>
<evidence type="ECO:0000313" key="18">
    <source>
        <dbReference type="EMBL" id="EHK63440.1"/>
    </source>
</evidence>
<keyword evidence="19" id="KW-1185">Reference proteome</keyword>
<keyword evidence="9 14" id="KW-0540">Nuclease</keyword>
<comment type="caution">
    <text evidence="18">The sequence shown here is derived from an EMBL/GenBank/DDBJ whole genome shotgun (WGS) entry which is preliminary data.</text>
</comment>
<evidence type="ECO:0000256" key="1">
    <source>
        <dbReference type="ARBA" id="ARBA00000077"/>
    </source>
</evidence>
<dbReference type="STRING" id="477184.KYC_25388"/>
<dbReference type="SUPFAM" id="SSF53098">
    <property type="entry name" value="Ribonuclease H-like"/>
    <property type="match status" value="1"/>
</dbReference>
<feature type="domain" description="RNase H type-2" evidence="17">
    <location>
        <begin position="17"/>
        <end position="204"/>
    </location>
</feature>
<dbReference type="AlphaFoldDB" id="H0FE66"/>
<evidence type="ECO:0000256" key="8">
    <source>
        <dbReference type="ARBA" id="ARBA00022490"/>
    </source>
</evidence>
<dbReference type="HAMAP" id="MF_00052_B">
    <property type="entry name" value="RNase_HII_B"/>
    <property type="match status" value="1"/>
</dbReference>
<dbReference type="EC" id="3.1.26.4" evidence="6 14"/>
<evidence type="ECO:0000259" key="17">
    <source>
        <dbReference type="PROSITE" id="PS51975"/>
    </source>
</evidence>
<dbReference type="CDD" id="cd07182">
    <property type="entry name" value="RNase_HII_bacteria_HII_like"/>
    <property type="match status" value="1"/>
</dbReference>
<dbReference type="Gene3D" id="3.30.420.10">
    <property type="entry name" value="Ribonuclease H-like superfamily/Ribonuclease H"/>
    <property type="match status" value="1"/>
</dbReference>
<evidence type="ECO:0000256" key="14">
    <source>
        <dbReference type="HAMAP-Rule" id="MF_00052"/>
    </source>
</evidence>
<comment type="similarity">
    <text evidence="5 14 16">Belongs to the RNase HII family.</text>
</comment>
<evidence type="ECO:0000256" key="15">
    <source>
        <dbReference type="PROSITE-ProRule" id="PRU01319"/>
    </source>
</evidence>
<dbReference type="NCBIfam" id="NF000595">
    <property type="entry name" value="PRK00015.1-3"/>
    <property type="match status" value="1"/>
</dbReference>
<comment type="cofactor">
    <cofactor evidence="14 15">
        <name>Mn(2+)</name>
        <dbReference type="ChEBI" id="CHEBI:29035"/>
    </cofactor>
    <cofactor evidence="14 15">
        <name>Mg(2+)</name>
        <dbReference type="ChEBI" id="CHEBI:18420"/>
    </cofactor>
    <text evidence="14 15">Manganese or magnesium. Binds 1 divalent metal ion per monomer in the absence of substrate. May bind a second metal ion after substrate binding.</text>
</comment>
<gene>
    <name evidence="14 18" type="primary">rnhB</name>
    <name evidence="18" type="ORF">KYC_25388</name>
</gene>
<keyword evidence="13 14" id="KW-0464">Manganese</keyword>
<keyword evidence="10 14" id="KW-0479">Metal-binding</keyword>
<keyword evidence="12 14" id="KW-0378">Hydrolase</keyword>
<name>H0FE66_9BURK</name>
<dbReference type="Pfam" id="PF01351">
    <property type="entry name" value="RNase_HII"/>
    <property type="match status" value="1"/>
</dbReference>
<dbReference type="InterPro" id="IPR001352">
    <property type="entry name" value="RNase_HII/HIII"/>
</dbReference>
<dbReference type="NCBIfam" id="NF000596">
    <property type="entry name" value="PRK00015.1-4"/>
    <property type="match status" value="1"/>
</dbReference>
<evidence type="ECO:0000256" key="16">
    <source>
        <dbReference type="RuleBase" id="RU003515"/>
    </source>
</evidence>
<evidence type="ECO:0000256" key="12">
    <source>
        <dbReference type="ARBA" id="ARBA00022801"/>
    </source>
</evidence>
<dbReference type="InterPro" id="IPR036397">
    <property type="entry name" value="RNaseH_sf"/>
</dbReference>
<accession>H0FE66</accession>
<reference evidence="18 19" key="1">
    <citation type="journal article" date="2012" name="J. Bacteriol.">
        <title>Genome sequence of the highly efficient arsenite-oxidizing bacterium Achromobacter arsenitoxydans SY8.</title>
        <authorList>
            <person name="Li X."/>
            <person name="Hu Y."/>
            <person name="Gong J."/>
            <person name="Lin Y."/>
            <person name="Johnstone L."/>
            <person name="Rensing C."/>
            <person name="Wang G."/>
        </authorList>
    </citation>
    <scope>NUCLEOTIDE SEQUENCE [LARGE SCALE GENOMIC DNA]</scope>
    <source>
        <strain evidence="18 19">SY8</strain>
    </source>
</reference>
<dbReference type="GO" id="GO:0030145">
    <property type="term" value="F:manganese ion binding"/>
    <property type="evidence" value="ECO:0007669"/>
    <property type="project" value="UniProtKB-UniRule"/>
</dbReference>
<dbReference type="Proteomes" id="UP000003113">
    <property type="component" value="Unassembled WGS sequence"/>
</dbReference>
<feature type="binding site" evidence="14 15">
    <location>
        <position position="24"/>
    </location>
    <ligand>
        <name>a divalent metal cation</name>
        <dbReference type="ChEBI" id="CHEBI:60240"/>
    </ligand>
</feature>
<dbReference type="GO" id="GO:0006298">
    <property type="term" value="P:mismatch repair"/>
    <property type="evidence" value="ECO:0007669"/>
    <property type="project" value="TreeGrafter"/>
</dbReference>
<dbReference type="InterPro" id="IPR022898">
    <property type="entry name" value="RNase_HII"/>
</dbReference>
<evidence type="ECO:0000256" key="13">
    <source>
        <dbReference type="ARBA" id="ARBA00023211"/>
    </source>
</evidence>
<dbReference type="PANTHER" id="PTHR10954">
    <property type="entry name" value="RIBONUCLEASE H2 SUBUNIT A"/>
    <property type="match status" value="1"/>
</dbReference>
<proteinExistence type="inferred from homology"/>
<protein>
    <recommendedName>
        <fullName evidence="7 14">Ribonuclease HII</fullName>
        <shortName evidence="14">RNase HII</shortName>
        <ecNumber evidence="6 14">3.1.26.4</ecNumber>
    </recommendedName>
</protein>
<evidence type="ECO:0000256" key="4">
    <source>
        <dbReference type="ARBA" id="ARBA00004496"/>
    </source>
</evidence>
<comment type="function">
    <text evidence="3 14 16">Endonuclease that specifically degrades the RNA of RNA-DNA hybrids.</text>
</comment>
<keyword evidence="11 14" id="KW-0255">Endonuclease</keyword>
<comment type="catalytic activity">
    <reaction evidence="1 14 15 16">
        <text>Endonucleolytic cleavage to 5'-phosphomonoester.</text>
        <dbReference type="EC" id="3.1.26.4"/>
    </reaction>
</comment>
<dbReference type="eggNOG" id="COG0164">
    <property type="taxonomic scope" value="Bacteria"/>
</dbReference>
<dbReference type="EMBL" id="AGUF01000081">
    <property type="protein sequence ID" value="EHK63440.1"/>
    <property type="molecule type" value="Genomic_DNA"/>
</dbReference>
<evidence type="ECO:0000256" key="3">
    <source>
        <dbReference type="ARBA" id="ARBA00004065"/>
    </source>
</evidence>